<keyword evidence="7 8" id="KW-0472">Membrane</keyword>
<dbReference type="HOGENOM" id="CLU_536154_0_0_11"/>
<evidence type="ECO:0000256" key="7">
    <source>
        <dbReference type="ARBA" id="ARBA00023136"/>
    </source>
</evidence>
<dbReference type="GO" id="GO:0005886">
    <property type="term" value="C:plasma membrane"/>
    <property type="evidence" value="ECO:0007669"/>
    <property type="project" value="UniProtKB-SubCell"/>
</dbReference>
<protein>
    <recommendedName>
        <fullName evidence="11">Glycosyltransferase RgtA/B/C/D-like domain-containing protein</fullName>
    </recommendedName>
</protein>
<dbReference type="GO" id="GO:0009103">
    <property type="term" value="P:lipopolysaccharide biosynthetic process"/>
    <property type="evidence" value="ECO:0007669"/>
    <property type="project" value="UniProtKB-ARBA"/>
</dbReference>
<dbReference type="RefSeq" id="WP_023562321.1">
    <property type="nucleotide sequence ID" value="NC_022657.1"/>
</dbReference>
<feature type="transmembrane region" description="Helical" evidence="8">
    <location>
        <begin position="231"/>
        <end position="257"/>
    </location>
</feature>
<evidence type="ECO:0000313" key="9">
    <source>
        <dbReference type="EMBL" id="AGZ45987.1"/>
    </source>
</evidence>
<evidence type="ECO:0000256" key="8">
    <source>
        <dbReference type="SAM" id="Phobius"/>
    </source>
</evidence>
<gene>
    <name evidence="9" type="ORF">AFR_38665</name>
</gene>
<evidence type="ECO:0000256" key="6">
    <source>
        <dbReference type="ARBA" id="ARBA00022989"/>
    </source>
</evidence>
<proteinExistence type="predicted"/>
<dbReference type="PANTHER" id="PTHR33908">
    <property type="entry name" value="MANNOSYLTRANSFERASE YKCB-RELATED"/>
    <property type="match status" value="1"/>
</dbReference>
<dbReference type="InterPro" id="IPR050297">
    <property type="entry name" value="LipidA_mod_glycosyltrf_83"/>
</dbReference>
<sequence>MLTAERTEHRTSVAERLDRRPIVIYAGGVALAVAVYFVNLSAGLDFDLDEVMYALAGQNVATDGSVSWGSQPTTVHPPLHFLLIGAWTLLSGSAHGDLVGAILHARQLGAFFSVLTVLMVGLLARRYAVGRGAAARTWIVAGAMVLATFDGFLVRFGRTGLIEPTAIFVGLLVVYLSLRLRNATSPVYLGVVGVVSGLALLVKEPLIFTIVVPALAGLLERDWAYLRRSLAALLIGLLVWGTFPLWAVVNGAGGWWWSEHDTSLNRLAGFLQVSGLNRSGVSSAGVFGDTFTMYLSGYLIFSIGAAGLLIAAYRGGLFHRRRLGRQAAGLVAFGVVSYGFLAYCVLLGQANEQLTVYSAAPAVLLSVLAWGRPTPRAAIVACALAALVGVTTWTTDVVLTRDDATIRMGRYLATHNACSPVNATGNAMRWAPALTANHVYAFTDGPTALNAGLHLFLLSPKDSRLRYGNSSPELDTWVRTRGRPVLQLPSRRYERIELWSVPGPSVVTGEQCGNDRPPVSAQASSTRFLVLLAALIICLAAALYAWSIVRDRPDGDDA</sequence>
<feature type="transmembrane region" description="Helical" evidence="8">
    <location>
        <begin position="295"/>
        <end position="315"/>
    </location>
</feature>
<comment type="subcellular location">
    <subcellularLocation>
        <location evidence="1">Cell membrane</location>
        <topology evidence="1">Multi-pass membrane protein</topology>
    </subcellularLocation>
</comment>
<name>U5WAD5_9ACTN</name>
<evidence type="ECO:0000313" key="10">
    <source>
        <dbReference type="Proteomes" id="UP000017746"/>
    </source>
</evidence>
<reference evidence="9 10" key="1">
    <citation type="journal article" date="2014" name="J. Biotechnol.">
        <title>Complete genome sequence of the actinobacterium Actinoplanes friuliensis HAG 010964, producer of the lipopeptide antibiotic friulimycin.</title>
        <authorList>
            <person name="Ruckert C."/>
            <person name="Szczepanowski R."/>
            <person name="Albersmeier A."/>
            <person name="Goesmann A."/>
            <person name="Fischer N."/>
            <person name="Steinkamper A."/>
            <person name="Puhler A."/>
            <person name="Biener R."/>
            <person name="Schwartz D."/>
            <person name="Kalinowski J."/>
        </authorList>
    </citation>
    <scope>NUCLEOTIDE SEQUENCE [LARGE SCALE GENOMIC DNA]</scope>
    <source>
        <strain evidence="9 10">DSM 7358</strain>
    </source>
</reference>
<evidence type="ECO:0000256" key="4">
    <source>
        <dbReference type="ARBA" id="ARBA00022679"/>
    </source>
</evidence>
<feature type="transmembrane region" description="Helical" evidence="8">
    <location>
        <begin position="110"/>
        <end position="129"/>
    </location>
</feature>
<feature type="transmembrane region" description="Helical" evidence="8">
    <location>
        <begin position="161"/>
        <end position="178"/>
    </location>
</feature>
<feature type="transmembrane region" description="Helical" evidence="8">
    <location>
        <begin position="528"/>
        <end position="549"/>
    </location>
</feature>
<keyword evidence="6 8" id="KW-1133">Transmembrane helix</keyword>
<dbReference type="KEGG" id="afs:AFR_38665"/>
<accession>U5WAD5</accession>
<keyword evidence="2" id="KW-1003">Cell membrane</keyword>
<feature type="transmembrane region" description="Helical" evidence="8">
    <location>
        <begin position="135"/>
        <end position="154"/>
    </location>
</feature>
<keyword evidence="3" id="KW-0328">Glycosyltransferase</keyword>
<evidence type="ECO:0000256" key="2">
    <source>
        <dbReference type="ARBA" id="ARBA00022475"/>
    </source>
</evidence>
<dbReference type="PANTHER" id="PTHR33908:SF11">
    <property type="entry name" value="MEMBRANE PROTEIN"/>
    <property type="match status" value="1"/>
</dbReference>
<keyword evidence="5 8" id="KW-0812">Transmembrane</keyword>
<dbReference type="Proteomes" id="UP000017746">
    <property type="component" value="Chromosome"/>
</dbReference>
<dbReference type="STRING" id="1246995.AFR_38665"/>
<dbReference type="eggNOG" id="COG1807">
    <property type="taxonomic scope" value="Bacteria"/>
</dbReference>
<evidence type="ECO:0000256" key="5">
    <source>
        <dbReference type="ARBA" id="ARBA00022692"/>
    </source>
</evidence>
<dbReference type="PATRIC" id="fig|1246995.3.peg.7823"/>
<feature type="transmembrane region" description="Helical" evidence="8">
    <location>
        <begin position="21"/>
        <end position="42"/>
    </location>
</feature>
<dbReference type="AlphaFoldDB" id="U5WAD5"/>
<dbReference type="EMBL" id="CP006272">
    <property type="protein sequence ID" value="AGZ45987.1"/>
    <property type="molecule type" value="Genomic_DNA"/>
</dbReference>
<keyword evidence="4" id="KW-0808">Transferase</keyword>
<evidence type="ECO:0008006" key="11">
    <source>
        <dbReference type="Google" id="ProtNLM"/>
    </source>
</evidence>
<keyword evidence="10" id="KW-1185">Reference proteome</keyword>
<feature type="transmembrane region" description="Helical" evidence="8">
    <location>
        <begin position="327"/>
        <end position="348"/>
    </location>
</feature>
<feature type="transmembrane region" description="Helical" evidence="8">
    <location>
        <begin position="198"/>
        <end position="219"/>
    </location>
</feature>
<organism evidence="9 10">
    <name type="scientific">Actinoplanes friuliensis DSM 7358</name>
    <dbReference type="NCBI Taxonomy" id="1246995"/>
    <lineage>
        <taxon>Bacteria</taxon>
        <taxon>Bacillati</taxon>
        <taxon>Actinomycetota</taxon>
        <taxon>Actinomycetes</taxon>
        <taxon>Micromonosporales</taxon>
        <taxon>Micromonosporaceae</taxon>
        <taxon>Actinoplanes</taxon>
    </lineage>
</organism>
<evidence type="ECO:0000256" key="3">
    <source>
        <dbReference type="ARBA" id="ARBA00022676"/>
    </source>
</evidence>
<evidence type="ECO:0000256" key="1">
    <source>
        <dbReference type="ARBA" id="ARBA00004651"/>
    </source>
</evidence>
<dbReference type="GO" id="GO:0016763">
    <property type="term" value="F:pentosyltransferase activity"/>
    <property type="evidence" value="ECO:0007669"/>
    <property type="project" value="TreeGrafter"/>
</dbReference>
<dbReference type="OrthoDB" id="3278895at2"/>